<proteinExistence type="predicted"/>
<name>A0AAD8E9N0_DIPPU</name>
<dbReference type="EMBL" id="JASPKZ010007815">
    <property type="protein sequence ID" value="KAJ9582253.1"/>
    <property type="molecule type" value="Genomic_DNA"/>
</dbReference>
<evidence type="ECO:0000313" key="2">
    <source>
        <dbReference type="Proteomes" id="UP001233999"/>
    </source>
</evidence>
<organism evidence="1 2">
    <name type="scientific">Diploptera punctata</name>
    <name type="common">Pacific beetle cockroach</name>
    <dbReference type="NCBI Taxonomy" id="6984"/>
    <lineage>
        <taxon>Eukaryota</taxon>
        <taxon>Metazoa</taxon>
        <taxon>Ecdysozoa</taxon>
        <taxon>Arthropoda</taxon>
        <taxon>Hexapoda</taxon>
        <taxon>Insecta</taxon>
        <taxon>Pterygota</taxon>
        <taxon>Neoptera</taxon>
        <taxon>Polyneoptera</taxon>
        <taxon>Dictyoptera</taxon>
        <taxon>Blattodea</taxon>
        <taxon>Blaberoidea</taxon>
        <taxon>Blaberidae</taxon>
        <taxon>Diplopterinae</taxon>
        <taxon>Diploptera</taxon>
    </lineage>
</organism>
<feature type="non-terminal residue" evidence="1">
    <location>
        <position position="54"/>
    </location>
</feature>
<accession>A0AAD8E9N0</accession>
<protein>
    <submittedName>
        <fullName evidence="1">Uncharacterized protein</fullName>
    </submittedName>
</protein>
<dbReference type="AlphaFoldDB" id="A0AAD8E9N0"/>
<sequence>HVHSNFTYFLIGSRRRVSPFTLVQTNVIFGVAKPGFLIGDCKCHDTFIHNNGVI</sequence>
<comment type="caution">
    <text evidence="1">The sequence shown here is derived from an EMBL/GenBank/DDBJ whole genome shotgun (WGS) entry which is preliminary data.</text>
</comment>
<gene>
    <name evidence="1" type="ORF">L9F63_003382</name>
</gene>
<dbReference type="Proteomes" id="UP001233999">
    <property type="component" value="Unassembled WGS sequence"/>
</dbReference>
<evidence type="ECO:0000313" key="1">
    <source>
        <dbReference type="EMBL" id="KAJ9582253.1"/>
    </source>
</evidence>
<keyword evidence="2" id="KW-1185">Reference proteome</keyword>
<feature type="non-terminal residue" evidence="1">
    <location>
        <position position="1"/>
    </location>
</feature>
<reference evidence="1" key="1">
    <citation type="journal article" date="2023" name="IScience">
        <title>Live-bearing cockroach genome reveals convergent evolutionary mechanisms linked to viviparity in insects and beyond.</title>
        <authorList>
            <person name="Fouks B."/>
            <person name="Harrison M.C."/>
            <person name="Mikhailova A.A."/>
            <person name="Marchal E."/>
            <person name="English S."/>
            <person name="Carruthers M."/>
            <person name="Jennings E.C."/>
            <person name="Chiamaka E.L."/>
            <person name="Frigard R.A."/>
            <person name="Pippel M."/>
            <person name="Attardo G.M."/>
            <person name="Benoit J.B."/>
            <person name="Bornberg-Bauer E."/>
            <person name="Tobe S.S."/>
        </authorList>
    </citation>
    <scope>NUCLEOTIDE SEQUENCE</scope>
    <source>
        <strain evidence="1">Stay&amp;Tobe</strain>
    </source>
</reference>
<reference evidence="1" key="2">
    <citation type="submission" date="2023-05" db="EMBL/GenBank/DDBJ databases">
        <authorList>
            <person name="Fouks B."/>
        </authorList>
    </citation>
    <scope>NUCLEOTIDE SEQUENCE</scope>
    <source>
        <strain evidence="1">Stay&amp;Tobe</strain>
        <tissue evidence="1">Testes</tissue>
    </source>
</reference>